<name>A0A2P7R1H2_9GAMM</name>
<dbReference type="Proteomes" id="UP000240243">
    <property type="component" value="Unassembled WGS sequence"/>
</dbReference>
<comment type="subunit">
    <text evidence="1">Monomer in both c-di-GMP-bound and free forms.</text>
</comment>
<comment type="caution">
    <text evidence="3">The sequence shown here is derived from an EMBL/GenBank/DDBJ whole genome shotgun (WGS) entry which is preliminary data.</text>
</comment>
<dbReference type="PIRSF" id="PIRSF028141">
    <property type="entry name" value="C-di-GMP_BP_PA4608"/>
    <property type="match status" value="1"/>
</dbReference>
<proteinExistence type="predicted"/>
<dbReference type="Pfam" id="PF07238">
    <property type="entry name" value="PilZ"/>
    <property type="match status" value="1"/>
</dbReference>
<dbReference type="Gene3D" id="2.40.10.220">
    <property type="entry name" value="predicted glycosyltransferase like domains"/>
    <property type="match status" value="1"/>
</dbReference>
<evidence type="ECO:0000313" key="3">
    <source>
        <dbReference type="EMBL" id="PSJ44055.1"/>
    </source>
</evidence>
<comment type="function">
    <text evidence="1">Binds the second messenger bis-(3'-5') cyclic dimeric guanosine monophosphate (c-di-GMP). Can bind two c-di-GMP molecules per monomer. May play a role in bacterial second-messenger regulated processes. Binding to c-di-GMP induces a conformational change of the C- and N-termini resulting in the exposure of a highly negative surface on one side of the protein to a possible effector protein.</text>
</comment>
<dbReference type="OrthoDB" id="5298508at2"/>
<dbReference type="SUPFAM" id="SSF141371">
    <property type="entry name" value="PilZ domain-like"/>
    <property type="match status" value="1"/>
</dbReference>
<feature type="domain" description="PilZ" evidence="2">
    <location>
        <begin position="3"/>
        <end position="101"/>
    </location>
</feature>
<dbReference type="GO" id="GO:0035438">
    <property type="term" value="F:cyclic-di-GMP binding"/>
    <property type="evidence" value="ECO:0007669"/>
    <property type="project" value="InterPro"/>
</dbReference>
<gene>
    <name evidence="3" type="ORF">C7H85_14995</name>
</gene>
<keyword evidence="4" id="KW-1185">Reference proteome</keyword>
<dbReference type="InterPro" id="IPR027021">
    <property type="entry name" value="C-di-GMP_BP_PA4608"/>
</dbReference>
<protein>
    <recommendedName>
        <fullName evidence="1">Cyclic diguanosine monophosphate-binding protein</fullName>
        <shortName evidence="1">c-di-GMP-binding protein</shortName>
    </recommendedName>
    <alternativeName>
        <fullName evidence="1">Pilz domain-containing protein</fullName>
    </alternativeName>
</protein>
<sequence>MAERRLFSRIDFKAKAWLVDGAGHHHHVLIRDLSLHGVLAAVAEDWPGQSGDRFELQLDLDSHGHHIIMQTCQRHHHHDCIGLECLRIDIDSAGYLRRLVELNLGDDQLLQRQLAQLVAED</sequence>
<dbReference type="AlphaFoldDB" id="A0A2P7R1H2"/>
<dbReference type="InterPro" id="IPR009875">
    <property type="entry name" value="PilZ_domain"/>
</dbReference>
<keyword evidence="1" id="KW-0973">c-di-GMP</keyword>
<dbReference type="EMBL" id="PXYG01000007">
    <property type="protein sequence ID" value="PSJ44055.1"/>
    <property type="molecule type" value="Genomic_DNA"/>
</dbReference>
<organism evidence="3 4">
    <name type="scientific">Zobellella endophytica</name>
    <dbReference type="NCBI Taxonomy" id="2116700"/>
    <lineage>
        <taxon>Bacteria</taxon>
        <taxon>Pseudomonadati</taxon>
        <taxon>Pseudomonadota</taxon>
        <taxon>Gammaproteobacteria</taxon>
        <taxon>Aeromonadales</taxon>
        <taxon>Aeromonadaceae</taxon>
        <taxon>Zobellella</taxon>
    </lineage>
</organism>
<evidence type="ECO:0000313" key="4">
    <source>
        <dbReference type="Proteomes" id="UP000240243"/>
    </source>
</evidence>
<accession>A0A2P7R1H2</accession>
<reference evidence="3 4" key="1">
    <citation type="submission" date="2018-03" db="EMBL/GenBank/DDBJ databases">
        <title>The draft genome of Zobellella sp. 59N8.</title>
        <authorList>
            <person name="Liu L."/>
            <person name="Li L."/>
            <person name="Zhang X."/>
            <person name="Liang L."/>
            <person name="Wang T."/>
        </authorList>
    </citation>
    <scope>NUCLEOTIDE SEQUENCE [LARGE SCALE GENOMIC DNA]</scope>
    <source>
        <strain evidence="3 4">59N8</strain>
    </source>
</reference>
<dbReference type="RefSeq" id="WP_106730508.1">
    <property type="nucleotide sequence ID" value="NZ_PXYG01000007.1"/>
</dbReference>
<keyword evidence="1" id="KW-0547">Nucleotide-binding</keyword>
<evidence type="ECO:0000259" key="2">
    <source>
        <dbReference type="Pfam" id="PF07238"/>
    </source>
</evidence>
<evidence type="ECO:0000256" key="1">
    <source>
        <dbReference type="PIRNR" id="PIRNR028141"/>
    </source>
</evidence>